<proteinExistence type="predicted"/>
<sequence>MKPSTRKMLGNIFLVITIIVTTLAIAEGGLWWAAVTVSAALALWGINGSQKGREEL</sequence>
<dbReference type="Proteomes" id="UP001500187">
    <property type="component" value="Unassembled WGS sequence"/>
</dbReference>
<evidence type="ECO:0008006" key="4">
    <source>
        <dbReference type="Google" id="ProtNLM"/>
    </source>
</evidence>
<evidence type="ECO:0000256" key="1">
    <source>
        <dbReference type="SAM" id="Phobius"/>
    </source>
</evidence>
<organism evidence="2 3">
    <name type="scientific">Rothia endophytica</name>
    <dbReference type="NCBI Taxonomy" id="1324766"/>
    <lineage>
        <taxon>Bacteria</taxon>
        <taxon>Bacillati</taxon>
        <taxon>Actinomycetota</taxon>
        <taxon>Actinomycetes</taxon>
        <taxon>Micrococcales</taxon>
        <taxon>Micrococcaceae</taxon>
        <taxon>Rothia</taxon>
    </lineage>
</organism>
<feature type="transmembrane region" description="Helical" evidence="1">
    <location>
        <begin position="12"/>
        <end position="34"/>
    </location>
</feature>
<evidence type="ECO:0000313" key="2">
    <source>
        <dbReference type="EMBL" id="GAA4794255.1"/>
    </source>
</evidence>
<keyword evidence="1" id="KW-1133">Transmembrane helix</keyword>
<reference evidence="3" key="1">
    <citation type="journal article" date="2019" name="Int. J. Syst. Evol. Microbiol.">
        <title>The Global Catalogue of Microorganisms (GCM) 10K type strain sequencing project: providing services to taxonomists for standard genome sequencing and annotation.</title>
        <authorList>
            <consortium name="The Broad Institute Genomics Platform"/>
            <consortium name="The Broad Institute Genome Sequencing Center for Infectious Disease"/>
            <person name="Wu L."/>
            <person name="Ma J."/>
        </authorList>
    </citation>
    <scope>NUCLEOTIDE SEQUENCE [LARGE SCALE GENOMIC DNA]</scope>
    <source>
        <strain evidence="3">JCM 18541</strain>
    </source>
</reference>
<accession>A0ABP9BDX9</accession>
<comment type="caution">
    <text evidence="2">The sequence shown here is derived from an EMBL/GenBank/DDBJ whole genome shotgun (WGS) entry which is preliminary data.</text>
</comment>
<name>A0ABP9BDX9_9MICC</name>
<keyword evidence="3" id="KW-1185">Reference proteome</keyword>
<evidence type="ECO:0000313" key="3">
    <source>
        <dbReference type="Proteomes" id="UP001500187"/>
    </source>
</evidence>
<keyword evidence="1" id="KW-0472">Membrane</keyword>
<keyword evidence="1" id="KW-0812">Transmembrane</keyword>
<protein>
    <recommendedName>
        <fullName evidence="4">Phosphatidate cytidylyltransferase</fullName>
    </recommendedName>
</protein>
<dbReference type="EMBL" id="BAABKP010000001">
    <property type="protein sequence ID" value="GAA4794255.1"/>
    <property type="molecule type" value="Genomic_DNA"/>
</dbReference>
<gene>
    <name evidence="2" type="ORF">GCM10023352_11370</name>
</gene>
<dbReference type="RefSeq" id="WP_345445474.1">
    <property type="nucleotide sequence ID" value="NZ_BAABKP010000001.1"/>
</dbReference>